<dbReference type="EMBL" id="JANBUN010002067">
    <property type="protein sequence ID" value="KAJ2795761.1"/>
    <property type="molecule type" value="Genomic_DNA"/>
</dbReference>
<reference evidence="1" key="1">
    <citation type="submission" date="2022-07" db="EMBL/GenBank/DDBJ databases">
        <title>Phylogenomic reconstructions and comparative analyses of Kickxellomycotina fungi.</title>
        <authorList>
            <person name="Reynolds N.K."/>
            <person name="Stajich J.E."/>
            <person name="Barry K."/>
            <person name="Grigoriev I.V."/>
            <person name="Crous P."/>
            <person name="Smith M.E."/>
        </authorList>
    </citation>
    <scope>NUCLEOTIDE SEQUENCE</scope>
    <source>
        <strain evidence="1">BCRC 34780</strain>
    </source>
</reference>
<accession>A0ACC1KVJ9</accession>
<keyword evidence="2" id="KW-1185">Reference proteome</keyword>
<evidence type="ECO:0000313" key="2">
    <source>
        <dbReference type="Proteomes" id="UP001140087"/>
    </source>
</evidence>
<organism evidence="1 2">
    <name type="scientific">Coemansia helicoidea</name>
    <dbReference type="NCBI Taxonomy" id="1286919"/>
    <lineage>
        <taxon>Eukaryota</taxon>
        <taxon>Fungi</taxon>
        <taxon>Fungi incertae sedis</taxon>
        <taxon>Zoopagomycota</taxon>
        <taxon>Kickxellomycotina</taxon>
        <taxon>Kickxellomycetes</taxon>
        <taxon>Kickxellales</taxon>
        <taxon>Kickxellaceae</taxon>
        <taxon>Coemansia</taxon>
    </lineage>
</organism>
<feature type="non-terminal residue" evidence="1">
    <location>
        <position position="568"/>
    </location>
</feature>
<sequence>MSYYRPGHDSPNAAGGAGRDRADSYRGLGRPRHGDGARDPRRSISGEHQGSASGSGGAWTNHSRWVPEQRGRSGEFPREWDRAYPGRERTPSRGSVREPSYDGSHYAGTRREGGPRHDGAPPFARRATEPGESLEEGEVEERRMPRPLPTRTFTSPGDVGLFRRRDSQSARYDRPPTPQQSASFVRAPERRPSPFRPDATVVRPSTPASPMRLGAAAIVRTPSPPLARRASAAERPSAVGVAVRARHTVSVAAEHAWSAGNRSGKARSESGRKTPSPKAGPADSERTPSPTMPQLQSRISDIDREIAECQVRLVQMSGTTVVAEADDAPAAATKRAAEDRAVPTSPPMKKVAATDSKALVRAQAEPTAVAALIVPQATAANDEVEQQCEADMSEAASDGEQGAAETSDAECRDGPKLRDGDLIKAIYRENQARAAAEHARRAAPFLECWPTFVPGRYAAPEDWPFWEENERIHERIKPHLAAMLGREKMQAQHHKQRLQREYSTLYTKWRRRVERLDRQRVQKQATGPAAAAATAAGPAGAGAFGTNYRRRTGPTSTVDEFGFSLGPL</sequence>
<protein>
    <submittedName>
        <fullName evidence="1">Uncharacterized protein</fullName>
    </submittedName>
</protein>
<dbReference type="Proteomes" id="UP001140087">
    <property type="component" value="Unassembled WGS sequence"/>
</dbReference>
<name>A0ACC1KVJ9_9FUNG</name>
<evidence type="ECO:0000313" key="1">
    <source>
        <dbReference type="EMBL" id="KAJ2795761.1"/>
    </source>
</evidence>
<comment type="caution">
    <text evidence="1">The sequence shown here is derived from an EMBL/GenBank/DDBJ whole genome shotgun (WGS) entry which is preliminary data.</text>
</comment>
<proteinExistence type="predicted"/>
<gene>
    <name evidence="1" type="ORF">H4R21_004982</name>
</gene>